<dbReference type="InterPro" id="IPR011765">
    <property type="entry name" value="Pept_M16_N"/>
</dbReference>
<protein>
    <recommendedName>
        <fullName evidence="11">Peptidase M16 N-terminal domain-containing protein</fullName>
    </recommendedName>
</protein>
<dbReference type="GO" id="GO:0006508">
    <property type="term" value="P:proteolysis"/>
    <property type="evidence" value="ECO:0007669"/>
    <property type="project" value="UniProtKB-KW"/>
</dbReference>
<keyword evidence="6" id="KW-0482">Metalloprotease</keyword>
<comment type="similarity">
    <text evidence="1">Belongs to the peptidase M16 family.</text>
</comment>
<feature type="domain" description="Peptidase M16 C-terminal" evidence="9">
    <location>
        <begin position="240"/>
        <end position="411"/>
    </location>
</feature>
<gene>
    <name evidence="10" type="ORF">METZ01_LOCUS92440</name>
</gene>
<dbReference type="PANTHER" id="PTHR43690:SF17">
    <property type="entry name" value="PROTEIN YHJJ"/>
    <property type="match status" value="1"/>
</dbReference>
<dbReference type="EMBL" id="UINC01008807">
    <property type="protein sequence ID" value="SVA39586.1"/>
    <property type="molecule type" value="Genomic_DNA"/>
</dbReference>
<evidence type="ECO:0000256" key="7">
    <source>
        <dbReference type="SAM" id="MobiDB-lite"/>
    </source>
</evidence>
<dbReference type="Pfam" id="PF00675">
    <property type="entry name" value="Peptidase_M16"/>
    <property type="match status" value="2"/>
</dbReference>
<dbReference type="InterPro" id="IPR001431">
    <property type="entry name" value="Pept_M16_Zn_BS"/>
</dbReference>
<evidence type="ECO:0000256" key="5">
    <source>
        <dbReference type="ARBA" id="ARBA00022833"/>
    </source>
</evidence>
<dbReference type="PANTHER" id="PTHR43690">
    <property type="entry name" value="NARDILYSIN"/>
    <property type="match status" value="1"/>
</dbReference>
<evidence type="ECO:0000259" key="9">
    <source>
        <dbReference type="Pfam" id="PF05193"/>
    </source>
</evidence>
<dbReference type="Gene3D" id="3.30.830.10">
    <property type="entry name" value="Metalloenzyme, LuxS/M16 peptidase-like"/>
    <property type="match status" value="4"/>
</dbReference>
<sequence>MIKQFMIYLTVLTLLFGKSDPLDVEVYTLENGLTVLLNEDHNETSVFGAVLVKGGGKRDPQDATGIAHYLEHMLFKGTSDIGTIDHDTEKIYLDSIDVLYDQLANTTAEQERLNIQRAINRISIKAADYAIPNEFDKLIEGIGGTGLNAGTNSDGIFYFNQFPGNQIDKWLEIYSHRFMDPVFRLFQSELETVYEEKNRAMDNPFRKFIETFNYHFFKKHPYGQQTVIGSVEHLKNPSLTKMMEYYERYYIANNMYLILSGDIYPDKIRGTIAKKFGRLKRGDEIKPIDIKEGPFGGREMVSLRMTPIRFGIIGFRTVPPNHTDREVLDVIRNLFNNSSSTGFLDRLSVENKILSASAFPIGGIDHGGMGFQFLPKLLFQTFRSAEDLVIDEITKVRNGEFDEDMLESIKLNMIQAHESSLESMQKRLWLILSTIMDNRSWEDTRSYPDRIGSIDKAQVLKVAQKYFTDDYLVVRSKIGFPKKTKLEKPPFDPVIPKNTEARSVYAQDLEKIRTKEVVPRFVEFGEDVVMDDIEKNLHFYYTKNPINSIFTMNIQFGVGTIENPALAQAAQYLNLIGTKNRSFNEYKEVLQSIGTKVNVYSNSNYFGLNITGFDRYLDRSLEITNEFITTMHADEKDKKKTKKLVQSSKLNRKTQKKDPTTVGRALRDYAYWDQRSTYLRRSTVAEVKKMDHGYLIKQAKDAMRYETDIFYTGNLEKDEVVRSIGQNLSFDKDLIDSNSPVHQEYKTYTNNTVYLLHDKKAVQSQIYLLAQGSVLDMDQRITSNAFGKYFGRGMASLVFQEIREFRSLAYSSSGYYINRPHLDKRGYFQGFMGTQADKSIEAINTFLDLFNDMPEKENRIDGIRSGLVQSINSSKPGFRVRGRAVSNWVKQGYSEDPNRSYYEKYKILSFDDILSFYRSNIKKEPIVITIVTDKTKIDIEELSRFGKVIDVTKKDIFN</sequence>
<proteinExistence type="inferred from homology"/>
<dbReference type="GO" id="GO:0046872">
    <property type="term" value="F:metal ion binding"/>
    <property type="evidence" value="ECO:0007669"/>
    <property type="project" value="UniProtKB-KW"/>
</dbReference>
<accession>A0A381VGU5</accession>
<evidence type="ECO:0000256" key="1">
    <source>
        <dbReference type="ARBA" id="ARBA00007261"/>
    </source>
</evidence>
<dbReference type="Pfam" id="PF05193">
    <property type="entry name" value="Peptidase_M16_C"/>
    <property type="match status" value="2"/>
</dbReference>
<feature type="domain" description="Peptidase M16 N-terminal" evidence="8">
    <location>
        <begin position="35"/>
        <end position="80"/>
    </location>
</feature>
<dbReference type="AlphaFoldDB" id="A0A381VGU5"/>
<reference evidence="10" key="1">
    <citation type="submission" date="2018-05" db="EMBL/GenBank/DDBJ databases">
        <authorList>
            <person name="Lanie J.A."/>
            <person name="Ng W.-L."/>
            <person name="Kazmierczak K.M."/>
            <person name="Andrzejewski T.M."/>
            <person name="Davidsen T.M."/>
            <person name="Wayne K.J."/>
            <person name="Tettelin H."/>
            <person name="Glass J.I."/>
            <person name="Rusch D."/>
            <person name="Podicherti R."/>
            <person name="Tsui H.-C.T."/>
            <person name="Winkler M.E."/>
        </authorList>
    </citation>
    <scope>NUCLEOTIDE SEQUENCE</scope>
</reference>
<feature type="region of interest" description="Disordered" evidence="7">
    <location>
        <begin position="640"/>
        <end position="660"/>
    </location>
</feature>
<dbReference type="GO" id="GO:0004222">
    <property type="term" value="F:metalloendopeptidase activity"/>
    <property type="evidence" value="ECO:0007669"/>
    <property type="project" value="InterPro"/>
</dbReference>
<name>A0A381VGU5_9ZZZZ</name>
<evidence type="ECO:0000256" key="2">
    <source>
        <dbReference type="ARBA" id="ARBA00022670"/>
    </source>
</evidence>
<organism evidence="10">
    <name type="scientific">marine metagenome</name>
    <dbReference type="NCBI Taxonomy" id="408172"/>
    <lineage>
        <taxon>unclassified sequences</taxon>
        <taxon>metagenomes</taxon>
        <taxon>ecological metagenomes</taxon>
    </lineage>
</organism>
<keyword evidence="5" id="KW-0862">Zinc</keyword>
<evidence type="ECO:0000313" key="10">
    <source>
        <dbReference type="EMBL" id="SVA39586.1"/>
    </source>
</evidence>
<dbReference type="InterPro" id="IPR011249">
    <property type="entry name" value="Metalloenz_LuxS/M16"/>
</dbReference>
<evidence type="ECO:0000256" key="6">
    <source>
        <dbReference type="ARBA" id="ARBA00023049"/>
    </source>
</evidence>
<feature type="domain" description="Peptidase M16 N-terminal" evidence="8">
    <location>
        <begin position="571"/>
        <end position="647"/>
    </location>
</feature>
<keyword evidence="3" id="KW-0479">Metal-binding</keyword>
<evidence type="ECO:0000259" key="8">
    <source>
        <dbReference type="Pfam" id="PF00675"/>
    </source>
</evidence>
<keyword evidence="4" id="KW-0378">Hydrolase</keyword>
<dbReference type="InterPro" id="IPR050626">
    <property type="entry name" value="Peptidase_M16"/>
</dbReference>
<feature type="domain" description="Peptidase M16 C-terminal" evidence="9">
    <location>
        <begin position="709"/>
        <end position="853"/>
    </location>
</feature>
<dbReference type="SUPFAM" id="SSF63411">
    <property type="entry name" value="LuxS/MPP-like metallohydrolase"/>
    <property type="match status" value="4"/>
</dbReference>
<keyword evidence="2" id="KW-0645">Protease</keyword>
<dbReference type="InterPro" id="IPR007863">
    <property type="entry name" value="Peptidase_M16_C"/>
</dbReference>
<evidence type="ECO:0000256" key="3">
    <source>
        <dbReference type="ARBA" id="ARBA00022723"/>
    </source>
</evidence>
<dbReference type="PROSITE" id="PS00143">
    <property type="entry name" value="INSULINASE"/>
    <property type="match status" value="1"/>
</dbReference>
<evidence type="ECO:0000256" key="4">
    <source>
        <dbReference type="ARBA" id="ARBA00022801"/>
    </source>
</evidence>
<evidence type="ECO:0008006" key="11">
    <source>
        <dbReference type="Google" id="ProtNLM"/>
    </source>
</evidence>